<dbReference type="EMBL" id="GEGO01004693">
    <property type="protein sequence ID" value="JAR90711.1"/>
    <property type="molecule type" value="Transcribed_RNA"/>
</dbReference>
<accession>A0A147BIY0</accession>
<keyword evidence="1" id="KW-0732">Signal</keyword>
<name>A0A147BIY0_IXORI</name>
<dbReference type="AlphaFoldDB" id="A0A147BIY0"/>
<evidence type="ECO:0000256" key="1">
    <source>
        <dbReference type="SAM" id="SignalP"/>
    </source>
</evidence>
<sequence length="90" mass="9940">MLTILVASVTLLTTVAHFLNPASARVEMERDLPEPRRAGCHRYCLTVTCKFIDPKTCRGIVKPRASHCGCCPLCVQQLGLGQRCDSPWPT</sequence>
<evidence type="ECO:0000313" key="2">
    <source>
        <dbReference type="EMBL" id="JAR90711.1"/>
    </source>
</evidence>
<reference evidence="2" key="1">
    <citation type="journal article" date="2018" name="PLoS Negl. Trop. Dis.">
        <title>Sialome diversity of ticks revealed by RNAseq of single tick salivary glands.</title>
        <authorList>
            <person name="Perner J."/>
            <person name="Kropackova S."/>
            <person name="Kopacek P."/>
            <person name="Ribeiro J.M."/>
        </authorList>
    </citation>
    <scope>NUCLEOTIDE SEQUENCE</scope>
    <source>
        <strain evidence="2">Siblings of single egg batch collected in Ceske Budejovice</strain>
        <tissue evidence="2">Salivary glands</tissue>
    </source>
</reference>
<feature type="signal peptide" evidence="1">
    <location>
        <begin position="1"/>
        <end position="24"/>
    </location>
</feature>
<organism evidence="2">
    <name type="scientific">Ixodes ricinus</name>
    <name type="common">Common tick</name>
    <name type="synonym">Acarus ricinus</name>
    <dbReference type="NCBI Taxonomy" id="34613"/>
    <lineage>
        <taxon>Eukaryota</taxon>
        <taxon>Metazoa</taxon>
        <taxon>Ecdysozoa</taxon>
        <taxon>Arthropoda</taxon>
        <taxon>Chelicerata</taxon>
        <taxon>Arachnida</taxon>
        <taxon>Acari</taxon>
        <taxon>Parasitiformes</taxon>
        <taxon>Ixodida</taxon>
        <taxon>Ixodoidea</taxon>
        <taxon>Ixodidae</taxon>
        <taxon>Ixodinae</taxon>
        <taxon>Ixodes</taxon>
    </lineage>
</organism>
<proteinExistence type="predicted"/>
<protein>
    <submittedName>
        <fullName evidence="2">Putative secreted protein</fullName>
    </submittedName>
</protein>
<feature type="chain" id="PRO_5007542432" evidence="1">
    <location>
        <begin position="25"/>
        <end position="90"/>
    </location>
</feature>
<feature type="non-terminal residue" evidence="2">
    <location>
        <position position="90"/>
    </location>
</feature>